<dbReference type="InterPro" id="IPR035992">
    <property type="entry name" value="Ricin_B-like_lectins"/>
</dbReference>
<evidence type="ECO:0000259" key="3">
    <source>
        <dbReference type="SMART" id="SM00458"/>
    </source>
</evidence>
<dbReference type="PROSITE" id="PS50231">
    <property type="entry name" value="RICIN_B_LECTIN"/>
    <property type="match status" value="1"/>
</dbReference>
<proteinExistence type="predicted"/>
<evidence type="ECO:0000256" key="1">
    <source>
        <dbReference type="ARBA" id="ARBA00022833"/>
    </source>
</evidence>
<dbReference type="PANTHER" id="PTHR12993">
    <property type="entry name" value="N-ACETYLGLUCOSAMINYL-PHOSPHATIDYLINOSITOL DE-N-ACETYLASE-RELATED"/>
    <property type="match status" value="1"/>
</dbReference>
<sequence>MRRWMVIGSVLTLGVASLALPALTADAAPFCVEPVMNVVAHEDDDLIFMSPDLLPDVAGNGCVTTVYLTAGEAGGNRDYWERREAGAKAAYATMAGAADAWTRSTIPVGNRSVEVSALRGHDDLRLIFLRLPDGIPDGQGSDTYGQQSLQKLWNGELGTITSVDGRASYTKTQLIGVLTGLMNAFRPRHVRVQDYVNDFGDGDHSDHHAAARFGFEAQKAAATDHRVTGYRGYPVSEQPENVTGDALAAKAAALSAYAEHDENVTCPDDAGCDPMYREWLHRQYTVSALPAGNEIRGYAGKCLDVRGPSTDNGTPVQMWDCVGVANQRWTLTNDGRLVGYGGKCLDVRGPSTANGTPVQMWDCVGVPNQSWVFTDGEIHGYAGKCLDVRGPSTDNGTPVQMWDCVGVANQKWVS</sequence>
<evidence type="ECO:0000313" key="5">
    <source>
        <dbReference type="Proteomes" id="UP001519654"/>
    </source>
</evidence>
<keyword evidence="5" id="KW-1185">Reference proteome</keyword>
<dbReference type="InterPro" id="IPR000772">
    <property type="entry name" value="Ricin_B_lectin"/>
</dbReference>
<dbReference type="InterPro" id="IPR024078">
    <property type="entry name" value="LmbE-like_dom_sf"/>
</dbReference>
<feature type="chain" id="PRO_5045093901" evidence="2">
    <location>
        <begin position="28"/>
        <end position="414"/>
    </location>
</feature>
<dbReference type="SUPFAM" id="SSF102588">
    <property type="entry name" value="LmbE-like"/>
    <property type="match status" value="1"/>
</dbReference>
<dbReference type="RefSeq" id="WP_215785691.1">
    <property type="nucleotide sequence ID" value="NZ_JAHKKG010000003.1"/>
</dbReference>
<dbReference type="CDD" id="cd00161">
    <property type="entry name" value="beta-trefoil_Ricin-like"/>
    <property type="match status" value="1"/>
</dbReference>
<dbReference type="InterPro" id="IPR003737">
    <property type="entry name" value="GlcNAc_PI_deacetylase-related"/>
</dbReference>
<comment type="caution">
    <text evidence="4">The sequence shown here is derived from an EMBL/GenBank/DDBJ whole genome shotgun (WGS) entry which is preliminary data.</text>
</comment>
<name>A0ABS5YJX7_9ACTN</name>
<dbReference type="Gene3D" id="2.80.10.50">
    <property type="match status" value="2"/>
</dbReference>
<keyword evidence="2" id="KW-0732">Signal</keyword>
<organism evidence="4 5">
    <name type="scientific">Paractinoplanes bogorensis</name>
    <dbReference type="NCBI Taxonomy" id="1610840"/>
    <lineage>
        <taxon>Bacteria</taxon>
        <taxon>Bacillati</taxon>
        <taxon>Actinomycetota</taxon>
        <taxon>Actinomycetes</taxon>
        <taxon>Micromonosporales</taxon>
        <taxon>Micromonosporaceae</taxon>
        <taxon>Paractinoplanes</taxon>
    </lineage>
</organism>
<dbReference type="SUPFAM" id="SSF50370">
    <property type="entry name" value="Ricin B-like lectins"/>
    <property type="match status" value="1"/>
</dbReference>
<evidence type="ECO:0000313" key="4">
    <source>
        <dbReference type="EMBL" id="MBU2663712.1"/>
    </source>
</evidence>
<protein>
    <submittedName>
        <fullName evidence="4">Lectin</fullName>
    </submittedName>
</protein>
<evidence type="ECO:0000256" key="2">
    <source>
        <dbReference type="SAM" id="SignalP"/>
    </source>
</evidence>
<dbReference type="Pfam" id="PF00652">
    <property type="entry name" value="Ricin_B_lectin"/>
    <property type="match status" value="1"/>
</dbReference>
<dbReference type="Proteomes" id="UP001519654">
    <property type="component" value="Unassembled WGS sequence"/>
</dbReference>
<dbReference type="Pfam" id="PF02585">
    <property type="entry name" value="PIG-L"/>
    <property type="match status" value="1"/>
</dbReference>
<reference evidence="4 5" key="1">
    <citation type="submission" date="2021-06" db="EMBL/GenBank/DDBJ databases">
        <title>Actinoplanes lichenicola sp. nov., and Actinoplanes ovalisporus sp. nov., isolated from lichen in Thailand.</title>
        <authorList>
            <person name="Saeng-In P."/>
            <person name="Kanchanasin P."/>
            <person name="Yuki M."/>
            <person name="Kudo T."/>
            <person name="Ohkuma M."/>
            <person name="Phongsopitanun W."/>
            <person name="Tanasupawat S."/>
        </authorList>
    </citation>
    <scope>NUCLEOTIDE SEQUENCE [LARGE SCALE GENOMIC DNA]</scope>
    <source>
        <strain evidence="4 5">NBRC 110975</strain>
    </source>
</reference>
<dbReference type="Gene3D" id="3.40.50.10320">
    <property type="entry name" value="LmbE-like"/>
    <property type="match status" value="1"/>
</dbReference>
<keyword evidence="1" id="KW-0862">Zinc</keyword>
<gene>
    <name evidence="4" type="ORF">KOI35_09350</name>
</gene>
<dbReference type="SMART" id="SM00458">
    <property type="entry name" value="RICIN"/>
    <property type="match status" value="1"/>
</dbReference>
<accession>A0ABS5YJX7</accession>
<dbReference type="PANTHER" id="PTHR12993:SF23">
    <property type="entry name" value="N-ACETYLGLUCOSAMINYLPHOSPHATIDYLINOSITOL DEACETYLASE"/>
    <property type="match status" value="1"/>
</dbReference>
<dbReference type="NCBIfam" id="NF035930">
    <property type="entry name" value="lectin_2"/>
    <property type="match status" value="1"/>
</dbReference>
<feature type="domain" description="Ricin B lectin" evidence="3">
    <location>
        <begin position="289"/>
        <end position="414"/>
    </location>
</feature>
<dbReference type="EMBL" id="JAHKKG010000003">
    <property type="protein sequence ID" value="MBU2663712.1"/>
    <property type="molecule type" value="Genomic_DNA"/>
</dbReference>
<feature type="signal peptide" evidence="2">
    <location>
        <begin position="1"/>
        <end position="27"/>
    </location>
</feature>